<dbReference type="Pfam" id="PF00651">
    <property type="entry name" value="BTB"/>
    <property type="match status" value="1"/>
</dbReference>
<name>A0A6A4HR92_9AGAR</name>
<dbReference type="InterPro" id="IPR011333">
    <property type="entry name" value="SKP1/BTB/POZ_sf"/>
</dbReference>
<dbReference type="Gene3D" id="3.30.710.10">
    <property type="entry name" value="Potassium Channel Kv1.1, Chain A"/>
    <property type="match status" value="1"/>
</dbReference>
<dbReference type="InterPro" id="IPR000210">
    <property type="entry name" value="BTB/POZ_dom"/>
</dbReference>
<gene>
    <name evidence="2" type="ORF">BT96DRAFT_992512</name>
</gene>
<dbReference type="OrthoDB" id="3184970at2759"/>
<dbReference type="EMBL" id="ML769451">
    <property type="protein sequence ID" value="KAE9400959.1"/>
    <property type="molecule type" value="Genomic_DNA"/>
</dbReference>
<evidence type="ECO:0000313" key="2">
    <source>
        <dbReference type="EMBL" id="KAE9400959.1"/>
    </source>
</evidence>
<organism evidence="2 3">
    <name type="scientific">Gymnopus androsaceus JB14</name>
    <dbReference type="NCBI Taxonomy" id="1447944"/>
    <lineage>
        <taxon>Eukaryota</taxon>
        <taxon>Fungi</taxon>
        <taxon>Dikarya</taxon>
        <taxon>Basidiomycota</taxon>
        <taxon>Agaricomycotina</taxon>
        <taxon>Agaricomycetes</taxon>
        <taxon>Agaricomycetidae</taxon>
        <taxon>Agaricales</taxon>
        <taxon>Marasmiineae</taxon>
        <taxon>Omphalotaceae</taxon>
        <taxon>Gymnopus</taxon>
    </lineage>
</organism>
<sequence length="262" mass="30165">MADINEVKVVRTSDIFNAADADVVIRSSDNLEFRLHKRNLEFTSGAFPPAETPVHSNETIQLTESAATLEILFQFVYPRQFPSLERLDFDSVMLLAEAGQKYEIFGLMNACQFQLRKFKHKHPDRILEFAAQHNHGDLVTQLVPILLHMPLTKLVKILPSHMYIPWSLYRESWLVQVMKSAAVLVPSHDCFPKEKTSAWSFFRKNLHDEIISDYLDILPGDSWDKLAAKYAHRQCCTSVIKAWRAELERIRDSMPPIELPSS</sequence>
<reference evidence="2" key="1">
    <citation type="journal article" date="2019" name="Environ. Microbiol.">
        <title>Fungal ecological strategies reflected in gene transcription - a case study of two litter decomposers.</title>
        <authorList>
            <person name="Barbi F."/>
            <person name="Kohler A."/>
            <person name="Barry K."/>
            <person name="Baskaran P."/>
            <person name="Daum C."/>
            <person name="Fauchery L."/>
            <person name="Ihrmark K."/>
            <person name="Kuo A."/>
            <person name="LaButti K."/>
            <person name="Lipzen A."/>
            <person name="Morin E."/>
            <person name="Grigoriev I.V."/>
            <person name="Henrissat B."/>
            <person name="Lindahl B."/>
            <person name="Martin F."/>
        </authorList>
    </citation>
    <scope>NUCLEOTIDE SEQUENCE</scope>
    <source>
        <strain evidence="2">JB14</strain>
    </source>
</reference>
<proteinExistence type="predicted"/>
<feature type="domain" description="BTB" evidence="1">
    <location>
        <begin position="21"/>
        <end position="117"/>
    </location>
</feature>
<evidence type="ECO:0000313" key="3">
    <source>
        <dbReference type="Proteomes" id="UP000799118"/>
    </source>
</evidence>
<keyword evidence="3" id="KW-1185">Reference proteome</keyword>
<dbReference type="SUPFAM" id="SSF54695">
    <property type="entry name" value="POZ domain"/>
    <property type="match status" value="1"/>
</dbReference>
<dbReference type="Proteomes" id="UP000799118">
    <property type="component" value="Unassembled WGS sequence"/>
</dbReference>
<protein>
    <recommendedName>
        <fullName evidence="1">BTB domain-containing protein</fullName>
    </recommendedName>
</protein>
<dbReference type="AlphaFoldDB" id="A0A6A4HR92"/>
<evidence type="ECO:0000259" key="1">
    <source>
        <dbReference type="Pfam" id="PF00651"/>
    </source>
</evidence>
<accession>A0A6A4HR92</accession>